<reference evidence="2" key="1">
    <citation type="submission" date="2021-11" db="EMBL/GenBank/DDBJ databases">
        <authorList>
            <person name="Herlambang A."/>
            <person name="Guo Y."/>
            <person name="Takashima Y."/>
            <person name="Nishizawa T."/>
        </authorList>
    </citation>
    <scope>NUCLEOTIDE SEQUENCE</scope>
    <source>
        <strain evidence="2">E1425</strain>
    </source>
</reference>
<dbReference type="AlphaFoldDB" id="A0A9P3HHT3"/>
<feature type="compositionally biased region" description="Basic and acidic residues" evidence="1">
    <location>
        <begin position="577"/>
        <end position="587"/>
    </location>
</feature>
<feature type="region of interest" description="Disordered" evidence="1">
    <location>
        <begin position="521"/>
        <end position="594"/>
    </location>
</feature>
<protein>
    <submittedName>
        <fullName evidence="2">Uncharacterized protein</fullName>
    </submittedName>
</protein>
<organism evidence="2 3">
    <name type="scientific">Entomortierella parvispora</name>
    <dbReference type="NCBI Taxonomy" id="205924"/>
    <lineage>
        <taxon>Eukaryota</taxon>
        <taxon>Fungi</taxon>
        <taxon>Fungi incertae sedis</taxon>
        <taxon>Mucoromycota</taxon>
        <taxon>Mortierellomycotina</taxon>
        <taxon>Mortierellomycetes</taxon>
        <taxon>Mortierellales</taxon>
        <taxon>Mortierellaceae</taxon>
        <taxon>Entomortierella</taxon>
    </lineage>
</organism>
<evidence type="ECO:0000313" key="2">
    <source>
        <dbReference type="EMBL" id="GJJ76683.1"/>
    </source>
</evidence>
<reference evidence="2" key="2">
    <citation type="journal article" date="2022" name="Microbiol. Resour. Announc.">
        <title>Whole-Genome Sequence of Entomortierella parvispora E1425, a Mucoromycotan Fungus Associated with Burkholderiaceae-Related Endosymbiotic Bacteria.</title>
        <authorList>
            <person name="Herlambang A."/>
            <person name="Guo Y."/>
            <person name="Takashima Y."/>
            <person name="Narisawa K."/>
            <person name="Ohta H."/>
            <person name="Nishizawa T."/>
        </authorList>
    </citation>
    <scope>NUCLEOTIDE SEQUENCE</scope>
    <source>
        <strain evidence="2">E1425</strain>
    </source>
</reference>
<comment type="caution">
    <text evidence="2">The sequence shown here is derived from an EMBL/GenBank/DDBJ whole genome shotgun (WGS) entry which is preliminary data.</text>
</comment>
<keyword evidence="3" id="KW-1185">Reference proteome</keyword>
<evidence type="ECO:0000313" key="3">
    <source>
        <dbReference type="Proteomes" id="UP000827284"/>
    </source>
</evidence>
<dbReference type="OrthoDB" id="2412254at2759"/>
<evidence type="ECO:0000256" key="1">
    <source>
        <dbReference type="SAM" id="MobiDB-lite"/>
    </source>
</evidence>
<dbReference type="Proteomes" id="UP000827284">
    <property type="component" value="Unassembled WGS sequence"/>
</dbReference>
<sequence>MSETPLHIQPQILKTPPNLMPGPGLSTLGNDLVPELSFKSNFHKNVKPQWWTLEGYFAHAYIDTDDFVHDMHLLGRSSTRGPDLTLMKNHCRHYYLFCISEEGQEFVRLLKADNVVARQSRITLLEASIAGHRALQDKAATNSDEESVFCSTSSSGEIKGKVADSANTDLEHLLQDIQMKEPWWTLMVACVDKIHGHSVDDLNLPQVELDDVENILVEKILHFLSKPTLSATDCSAMFTALTGIIDLRSDHVEGYSVETPELLAPDESVAQLLLKLKRYLVIGVSYLVLKCDEILGDTARRILEGHERPPETAMVRLIRDLAEAIDQGSEPVSEAEIVALWRKCLETLSQGALKMRSGEFVCHATTSMKKLFTKLLHLVNNTDSGRKVDLLLLVEGMEVLNVEAKALNNTSTCDQQYQKNLRINHAIWVAAQEAGVKLGGMTFLDIRGMTAMICGFMNDGTKFFGGAACRETITVPKTRDELKEFIDGPSAMLLWNYVGLLVKYQDTIRLQIQLQRSLAVTTPPPRTPKHAGGFCTPPRRPKLYRLGEVTALSPNSSSKKPRPLGAPGPPRKPKGKGGRDGTGDEKVLISNPFL</sequence>
<accession>A0A9P3HHT3</accession>
<gene>
    <name evidence="2" type="ORF">EMPS_09042</name>
</gene>
<dbReference type="EMBL" id="BQFW01000012">
    <property type="protein sequence ID" value="GJJ76683.1"/>
    <property type="molecule type" value="Genomic_DNA"/>
</dbReference>
<name>A0A9P3HHT3_9FUNG</name>
<proteinExistence type="predicted"/>